<dbReference type="NCBIfam" id="TIGR00521">
    <property type="entry name" value="coaBC_dfp"/>
    <property type="match status" value="1"/>
</dbReference>
<feature type="binding site" evidence="3">
    <location>
        <position position="325"/>
    </location>
    <ligand>
        <name>CTP</name>
        <dbReference type="ChEBI" id="CHEBI:37563"/>
    </ligand>
</feature>
<comment type="function">
    <text evidence="4">Catalyzes two steps in the biosynthesis of coenzyme A. In the first step cysteine is conjugated to 4'-phosphopantothenate to form 4-phosphopantothenoylcysteine, in the latter compound is decarboxylated to form 4'-phosphopantotheine.</text>
</comment>
<gene>
    <name evidence="3" type="primary">coaBC</name>
    <name evidence="7" type="ORF">SAMN04488554_1453</name>
</gene>
<keyword evidence="3" id="KW-0479">Metal-binding</keyword>
<proteinExistence type="inferred from homology"/>
<evidence type="ECO:0000313" key="7">
    <source>
        <dbReference type="EMBL" id="SEE07168.1"/>
    </source>
</evidence>
<comment type="pathway">
    <text evidence="3 4">Cofactor biosynthesis; coenzyme A biosynthesis; CoA from (R)-pantothenate: step 3/5.</text>
</comment>
<evidence type="ECO:0000259" key="5">
    <source>
        <dbReference type="Pfam" id="PF02441"/>
    </source>
</evidence>
<comment type="cofactor">
    <cofactor evidence="3">
        <name>FMN</name>
        <dbReference type="ChEBI" id="CHEBI:58210"/>
    </cofactor>
    <text evidence="3">Binds 1 FMN per subunit.</text>
</comment>
<dbReference type="InterPro" id="IPR035929">
    <property type="entry name" value="CoaB-like_sf"/>
</dbReference>
<dbReference type="UniPathway" id="UPA00241">
    <property type="reaction ID" value="UER00353"/>
</dbReference>
<keyword evidence="3" id="KW-0460">Magnesium</keyword>
<dbReference type="GO" id="GO:0046872">
    <property type="term" value="F:metal ion binding"/>
    <property type="evidence" value="ECO:0007669"/>
    <property type="project" value="UniProtKB-KW"/>
</dbReference>
<dbReference type="SUPFAM" id="SSF102645">
    <property type="entry name" value="CoaB-like"/>
    <property type="match status" value="1"/>
</dbReference>
<dbReference type="SUPFAM" id="SSF52507">
    <property type="entry name" value="Homo-oligomeric flavin-containing Cys decarboxylases, HFCD"/>
    <property type="match status" value="1"/>
</dbReference>
<comment type="similarity">
    <text evidence="3 4">In the C-terminal section; belongs to the PPC synthetase family.</text>
</comment>
<dbReference type="InterPro" id="IPR036551">
    <property type="entry name" value="Flavin_trans-like"/>
</dbReference>
<dbReference type="InterPro" id="IPR005252">
    <property type="entry name" value="CoaBC"/>
</dbReference>
<evidence type="ECO:0000313" key="8">
    <source>
        <dbReference type="Proteomes" id="UP000199220"/>
    </source>
</evidence>
<feature type="binding site" evidence="3">
    <location>
        <position position="347"/>
    </location>
    <ligand>
        <name>CTP</name>
        <dbReference type="ChEBI" id="CHEBI:37563"/>
    </ligand>
</feature>
<dbReference type="Pfam" id="PF02441">
    <property type="entry name" value="Flavoprotein"/>
    <property type="match status" value="1"/>
</dbReference>
<comment type="catalytic activity">
    <reaction evidence="3 4">
        <text>(R)-4'-phosphopantothenate + L-cysteine + CTP = N-[(R)-4-phosphopantothenoyl]-L-cysteine + CMP + diphosphate + H(+)</text>
        <dbReference type="Rhea" id="RHEA:19397"/>
        <dbReference type="ChEBI" id="CHEBI:10986"/>
        <dbReference type="ChEBI" id="CHEBI:15378"/>
        <dbReference type="ChEBI" id="CHEBI:33019"/>
        <dbReference type="ChEBI" id="CHEBI:35235"/>
        <dbReference type="ChEBI" id="CHEBI:37563"/>
        <dbReference type="ChEBI" id="CHEBI:59458"/>
        <dbReference type="ChEBI" id="CHEBI:60377"/>
        <dbReference type="EC" id="6.3.2.5"/>
    </reaction>
</comment>
<feature type="binding site" evidence="3">
    <location>
        <begin position="306"/>
        <end position="309"/>
    </location>
    <ligand>
        <name>CTP</name>
        <dbReference type="ChEBI" id="CHEBI:37563"/>
    </ligand>
</feature>
<keyword evidence="8" id="KW-1185">Reference proteome</keyword>
<comment type="pathway">
    <text evidence="3 4">Cofactor biosynthesis; coenzyme A biosynthesis; CoA from (R)-pantothenate: step 2/5.</text>
</comment>
<feature type="region of interest" description="Phosphopantothenate--cysteine ligase" evidence="3">
    <location>
        <begin position="189"/>
        <end position="419"/>
    </location>
</feature>
<feature type="binding site" evidence="3">
    <location>
        <position position="288"/>
    </location>
    <ligand>
        <name>CTP</name>
        <dbReference type="ChEBI" id="CHEBI:37563"/>
    </ligand>
</feature>
<evidence type="ECO:0000256" key="2">
    <source>
        <dbReference type="ARBA" id="ARBA00023239"/>
    </source>
</evidence>
<dbReference type="STRING" id="648782.SAMN04488554_1453"/>
<dbReference type="PANTHER" id="PTHR14359:SF6">
    <property type="entry name" value="PHOSPHOPANTOTHENOYLCYSTEINE DECARBOXYLASE"/>
    <property type="match status" value="1"/>
</dbReference>
<dbReference type="GO" id="GO:0004633">
    <property type="term" value="F:phosphopantothenoylcysteine decarboxylase activity"/>
    <property type="evidence" value="ECO:0007669"/>
    <property type="project" value="UniProtKB-UniRule"/>
</dbReference>
<keyword evidence="3 4" id="KW-0285">Flavoprotein</keyword>
<sequence>MRVLLGVSGGIAAYKVPAVLRSLREDGHAVRVIPTRTALQFVGAPTWEALSGEPVTNSVFDGADTVDHVRLGREADLVIVAPATADLLARAASGIADDLLTATLLTVTCPVLMAPAMHTEMWQHPATRTNVATLRERGVQVLDPAVGRLTGADTGPGRLPEPEEIVHAAMGLMAARTRPGAQDLAGLRVTVSAGGTREYLDPVRFLGNRSSGRQGIALARAAADRGAEVELVAANVDASLLPEGVQVTAVETTAQLDEAMHRSAERAHVLVMAAAVADFRPATTNETKTKKRGDGAVAPIELVQNPDILASLVQQKASGQVVVGFAAETGDAEGSVLEHGRAKARRKGADLLAVNAVGTDRGFGDVPNAVHLLDAGGTDVAQGSGSKDDVATVVWDAVVRLLTQRDPAHSGAGSARTER</sequence>
<dbReference type="OrthoDB" id="9802554at2"/>
<dbReference type="Proteomes" id="UP000199220">
    <property type="component" value="Unassembled WGS sequence"/>
</dbReference>
<dbReference type="EC" id="6.3.2.5" evidence="3"/>
<dbReference type="Gene3D" id="3.40.50.10300">
    <property type="entry name" value="CoaB-like"/>
    <property type="match status" value="1"/>
</dbReference>
<dbReference type="AlphaFoldDB" id="A0A1H5FWC2"/>
<dbReference type="GO" id="GO:0071513">
    <property type="term" value="C:phosphopantothenoylcysteine decarboxylase complex"/>
    <property type="evidence" value="ECO:0007669"/>
    <property type="project" value="TreeGrafter"/>
</dbReference>
<keyword evidence="3" id="KW-0511">Multifunctional enzyme</keyword>
<comment type="function">
    <text evidence="3">Catalyzes two sequential steps in the biosynthesis of coenzyme A. In the first step cysteine is conjugated to 4'-phosphopantothenate to form 4-phosphopantothenoylcysteine. In the second step the latter compound is decarboxylated to form 4'-phosphopantotheine.</text>
</comment>
<feature type="region of interest" description="Phosphopantothenoylcysteine decarboxylase" evidence="3">
    <location>
        <begin position="1"/>
        <end position="188"/>
    </location>
</feature>
<dbReference type="GO" id="GO:0010181">
    <property type="term" value="F:FMN binding"/>
    <property type="evidence" value="ECO:0007669"/>
    <property type="project" value="UniProtKB-UniRule"/>
</dbReference>
<comment type="similarity">
    <text evidence="3 4">In the N-terminal section; belongs to the HFCD (homo-oligomeric flavin containing Cys decarboxylase) superfamily.</text>
</comment>
<feature type="binding site" evidence="3">
    <location>
        <position position="343"/>
    </location>
    <ligand>
        <name>CTP</name>
        <dbReference type="ChEBI" id="CHEBI:37563"/>
    </ligand>
</feature>
<keyword evidence="1 3" id="KW-0210">Decarboxylase</keyword>
<keyword evidence="3 4" id="KW-0436">Ligase</keyword>
<dbReference type="Pfam" id="PF04127">
    <property type="entry name" value="DFP"/>
    <property type="match status" value="1"/>
</dbReference>
<dbReference type="GO" id="GO:0015941">
    <property type="term" value="P:pantothenate catabolic process"/>
    <property type="evidence" value="ECO:0007669"/>
    <property type="project" value="InterPro"/>
</dbReference>
<dbReference type="InterPro" id="IPR007085">
    <property type="entry name" value="DNA/pantothenate-metab_flavo_C"/>
</dbReference>
<dbReference type="GO" id="GO:0004632">
    <property type="term" value="F:phosphopantothenate--cysteine ligase activity"/>
    <property type="evidence" value="ECO:0007669"/>
    <property type="project" value="UniProtKB-UniRule"/>
</dbReference>
<dbReference type="EMBL" id="FNTX01000001">
    <property type="protein sequence ID" value="SEE07168.1"/>
    <property type="molecule type" value="Genomic_DNA"/>
</dbReference>
<comment type="caution">
    <text evidence="3">Lacks conserved residue(s) required for the propagation of feature annotation.</text>
</comment>
<dbReference type="EC" id="4.1.1.36" evidence="3"/>
<comment type="catalytic activity">
    <reaction evidence="3 4">
        <text>N-[(R)-4-phosphopantothenoyl]-L-cysteine + H(+) = (R)-4'-phosphopantetheine + CO2</text>
        <dbReference type="Rhea" id="RHEA:16793"/>
        <dbReference type="ChEBI" id="CHEBI:15378"/>
        <dbReference type="ChEBI" id="CHEBI:16526"/>
        <dbReference type="ChEBI" id="CHEBI:59458"/>
        <dbReference type="ChEBI" id="CHEBI:61723"/>
        <dbReference type="EC" id="4.1.1.36"/>
    </reaction>
</comment>
<dbReference type="PANTHER" id="PTHR14359">
    <property type="entry name" value="HOMO-OLIGOMERIC FLAVIN CONTAINING CYS DECARBOXYLASE FAMILY"/>
    <property type="match status" value="1"/>
</dbReference>
<evidence type="ECO:0000259" key="6">
    <source>
        <dbReference type="Pfam" id="PF04127"/>
    </source>
</evidence>
<dbReference type="InterPro" id="IPR003382">
    <property type="entry name" value="Flavoprotein"/>
</dbReference>
<evidence type="ECO:0000256" key="3">
    <source>
        <dbReference type="HAMAP-Rule" id="MF_02225"/>
    </source>
</evidence>
<keyword evidence="3 4" id="KW-0288">FMN</keyword>
<keyword evidence="2 3" id="KW-0456">Lyase</keyword>
<accession>A0A1H5FWC2</accession>
<name>A0A1H5FWC2_9MICO</name>
<dbReference type="GO" id="GO:0015937">
    <property type="term" value="P:coenzyme A biosynthetic process"/>
    <property type="evidence" value="ECO:0007669"/>
    <property type="project" value="UniProtKB-UniRule"/>
</dbReference>
<feature type="domain" description="Flavoprotein" evidence="5">
    <location>
        <begin position="1"/>
        <end position="169"/>
    </location>
</feature>
<evidence type="ECO:0000256" key="4">
    <source>
        <dbReference type="RuleBase" id="RU364078"/>
    </source>
</evidence>
<feature type="domain" description="DNA/pantothenate metabolism flavoprotein C-terminal" evidence="6">
    <location>
        <begin position="184"/>
        <end position="400"/>
    </location>
</feature>
<organism evidence="7 8">
    <name type="scientific">Ruania alba</name>
    <dbReference type="NCBI Taxonomy" id="648782"/>
    <lineage>
        <taxon>Bacteria</taxon>
        <taxon>Bacillati</taxon>
        <taxon>Actinomycetota</taxon>
        <taxon>Actinomycetes</taxon>
        <taxon>Micrococcales</taxon>
        <taxon>Ruaniaceae</taxon>
        <taxon>Ruania</taxon>
    </lineage>
</organism>
<evidence type="ECO:0000256" key="1">
    <source>
        <dbReference type="ARBA" id="ARBA00022793"/>
    </source>
</evidence>
<protein>
    <recommendedName>
        <fullName evidence="3">Coenzyme A biosynthesis bifunctional protein CoaBC</fullName>
    </recommendedName>
    <alternativeName>
        <fullName evidence="3">DNA/pantothenate metabolism flavoprotein</fullName>
    </alternativeName>
    <alternativeName>
        <fullName evidence="3">Phosphopantothenoylcysteine synthetase/decarboxylase</fullName>
        <shortName evidence="3">PPCS-PPCDC</shortName>
    </alternativeName>
    <domain>
        <recommendedName>
            <fullName evidence="3">Phosphopantothenoylcysteine decarboxylase</fullName>
            <shortName evidence="3">PPC decarboxylase</shortName>
            <shortName evidence="3">PPC-DC</shortName>
            <ecNumber evidence="3">4.1.1.36</ecNumber>
        </recommendedName>
        <alternativeName>
            <fullName evidence="3">CoaC</fullName>
        </alternativeName>
    </domain>
    <domain>
        <recommendedName>
            <fullName evidence="3">Phosphopantothenate--cysteine ligase</fullName>
            <ecNumber evidence="3">6.3.2.5</ecNumber>
        </recommendedName>
        <alternativeName>
            <fullName evidence="3">CoaB</fullName>
        </alternativeName>
        <alternativeName>
            <fullName evidence="3">Phosphopantothenoylcysteine synthetase</fullName>
            <shortName evidence="3">PPC synthetase</shortName>
            <shortName evidence="3">PPC-S</shortName>
        </alternativeName>
    </domain>
</protein>
<reference evidence="8" key="1">
    <citation type="submission" date="2016-10" db="EMBL/GenBank/DDBJ databases">
        <authorList>
            <person name="Varghese N."/>
            <person name="Submissions S."/>
        </authorList>
    </citation>
    <scope>NUCLEOTIDE SEQUENCE [LARGE SCALE GENOMIC DNA]</scope>
    <source>
        <strain evidence="8">DSM 21368</strain>
    </source>
</reference>
<dbReference type="Gene3D" id="3.40.50.1950">
    <property type="entry name" value="Flavin prenyltransferase-like"/>
    <property type="match status" value="1"/>
</dbReference>
<feature type="binding site" evidence="3">
    <location>
        <position position="278"/>
    </location>
    <ligand>
        <name>CTP</name>
        <dbReference type="ChEBI" id="CHEBI:37563"/>
    </ligand>
</feature>
<dbReference type="RefSeq" id="WP_089772308.1">
    <property type="nucleotide sequence ID" value="NZ_FNTX01000001.1"/>
</dbReference>
<comment type="cofactor">
    <cofactor evidence="3">
        <name>Mg(2+)</name>
        <dbReference type="ChEBI" id="CHEBI:18420"/>
    </cofactor>
</comment>
<dbReference type="HAMAP" id="MF_02225">
    <property type="entry name" value="CoaBC"/>
    <property type="match status" value="1"/>
</dbReference>